<feature type="site" description="Increases basicity of active site His" evidence="6">
    <location>
        <position position="137"/>
    </location>
</feature>
<dbReference type="Proteomes" id="UP000019270">
    <property type="component" value="Unassembled WGS sequence"/>
</dbReference>
<evidence type="ECO:0000256" key="6">
    <source>
        <dbReference type="PIRSR" id="PIRSR620019-1"/>
    </source>
</evidence>
<dbReference type="FunFam" id="3.40.640.10:FF:000090">
    <property type="entry name" value="Pyridoxal phosphate-dependent aminotransferase"/>
    <property type="match status" value="1"/>
</dbReference>
<dbReference type="GO" id="GO:0008483">
    <property type="term" value="F:transaminase activity"/>
    <property type="evidence" value="ECO:0007669"/>
    <property type="project" value="UniProtKB-KW"/>
</dbReference>
<dbReference type="PANTHER" id="PTHR30244">
    <property type="entry name" value="TRANSAMINASE"/>
    <property type="match status" value="1"/>
</dbReference>
<dbReference type="PATRIC" id="fig|1307436.3.peg.3556"/>
<keyword evidence="2 11" id="KW-0032">Aminotransferase</keyword>
<dbReference type="InterPro" id="IPR041561">
    <property type="entry name" value="PglD_N"/>
</dbReference>
<dbReference type="SUPFAM" id="SSF51161">
    <property type="entry name" value="Trimeric LpxA-like enzymes"/>
    <property type="match status" value="1"/>
</dbReference>
<dbReference type="Gene3D" id="3.40.50.20">
    <property type="match status" value="1"/>
</dbReference>
<evidence type="ECO:0000313" key="11">
    <source>
        <dbReference type="EMBL" id="EWG10013.1"/>
    </source>
</evidence>
<feature type="binding site" evidence="7">
    <location>
        <position position="69"/>
    </location>
    <ligand>
        <name>substrate</name>
    </ligand>
</feature>
<evidence type="ECO:0000256" key="4">
    <source>
        <dbReference type="ARBA" id="ARBA00022898"/>
    </source>
</evidence>
<dbReference type="PANTHER" id="PTHR30244:SF34">
    <property type="entry name" value="DTDP-4-AMINO-4,6-DIDEOXYGALACTOSE TRANSAMINASE"/>
    <property type="match status" value="1"/>
</dbReference>
<reference evidence="11 12" key="2">
    <citation type="journal article" date="2016" name="Sci. Rep.">
        <title>A novel serine protease, Sep1, from Bacillus firmus DS-1 has nematicidal activity and degrades multiple intestinal-associated nematode proteins.</title>
        <authorList>
            <person name="Geng C."/>
            <person name="Nie X."/>
            <person name="Tang Z."/>
            <person name="Zhang Y."/>
            <person name="Lin J."/>
            <person name="Sun M."/>
            <person name="Peng D."/>
        </authorList>
    </citation>
    <scope>NUCLEOTIDE SEQUENCE [LARGE SCALE GENOMIC DNA]</scope>
    <source>
        <strain evidence="11 12">DS1</strain>
    </source>
</reference>
<dbReference type="eggNOG" id="COG0110">
    <property type="taxonomic scope" value="Bacteria"/>
</dbReference>
<evidence type="ECO:0000256" key="1">
    <source>
        <dbReference type="ARBA" id="ARBA00001933"/>
    </source>
</evidence>
<feature type="domain" description="PglD N-terminal" evidence="9">
    <location>
        <begin position="4"/>
        <end position="80"/>
    </location>
</feature>
<evidence type="ECO:0000313" key="12">
    <source>
        <dbReference type="Proteomes" id="UP000019270"/>
    </source>
</evidence>
<keyword evidence="4 8" id="KW-0663">Pyridoxal phosphate</keyword>
<dbReference type="Pfam" id="PF17836">
    <property type="entry name" value="PglD_N"/>
    <property type="match status" value="1"/>
</dbReference>
<evidence type="ECO:0000256" key="7">
    <source>
        <dbReference type="PIRSR" id="PIRSR620019-2"/>
    </source>
</evidence>
<dbReference type="InterPro" id="IPR015422">
    <property type="entry name" value="PyrdxlP-dep_Trfase_small"/>
</dbReference>
<keyword evidence="3 11" id="KW-0808">Transferase</keyword>
<protein>
    <submittedName>
        <fullName evidence="11">DegT/DnrJ/EryC1/StrS aminotransferase</fullName>
    </submittedName>
</protein>
<dbReference type="AlphaFoldDB" id="W7KUZ8"/>
<evidence type="ECO:0000259" key="10">
    <source>
        <dbReference type="Pfam" id="PF25087"/>
    </source>
</evidence>
<dbReference type="Gene3D" id="2.160.10.10">
    <property type="entry name" value="Hexapeptide repeat proteins"/>
    <property type="match status" value="1"/>
</dbReference>
<dbReference type="CDD" id="cd00616">
    <property type="entry name" value="AHBA_syn"/>
    <property type="match status" value="1"/>
</dbReference>
<comment type="similarity">
    <text evidence="5 8">Belongs to the DegT/DnrJ/EryC1 family.</text>
</comment>
<dbReference type="Pfam" id="PF25087">
    <property type="entry name" value="GMPPB_C"/>
    <property type="match status" value="1"/>
</dbReference>
<name>W7KUZ8_CYTFI</name>
<dbReference type="SUPFAM" id="SSF53383">
    <property type="entry name" value="PLP-dependent transferases"/>
    <property type="match status" value="1"/>
</dbReference>
<organism evidence="11 12">
    <name type="scientific">Cytobacillus firmus DS1</name>
    <dbReference type="NCBI Taxonomy" id="1307436"/>
    <lineage>
        <taxon>Bacteria</taxon>
        <taxon>Bacillati</taxon>
        <taxon>Bacillota</taxon>
        <taxon>Bacilli</taxon>
        <taxon>Bacillales</taxon>
        <taxon>Bacillaceae</taxon>
        <taxon>Cytobacillus</taxon>
    </lineage>
</organism>
<dbReference type="InterPro" id="IPR015421">
    <property type="entry name" value="PyrdxlP-dep_Trfase_major"/>
</dbReference>
<feature type="domain" description="Mannose-1-phosphate guanyltransferase C-terminal" evidence="10">
    <location>
        <begin position="89"/>
        <end position="174"/>
    </location>
</feature>
<dbReference type="InterPro" id="IPR011004">
    <property type="entry name" value="Trimer_LpxA-like_sf"/>
</dbReference>
<dbReference type="Pfam" id="PF01041">
    <property type="entry name" value="DegT_DnrJ_EryC1"/>
    <property type="match status" value="1"/>
</dbReference>
<feature type="active site" description="Proton acceptor" evidence="6">
    <location>
        <position position="136"/>
    </location>
</feature>
<proteinExistence type="inferred from homology"/>
<comment type="caution">
    <text evidence="11">The sequence shown here is derived from an EMBL/GenBank/DDBJ whole genome shotgun (WGS) entry which is preliminary data.</text>
</comment>
<evidence type="ECO:0000259" key="9">
    <source>
        <dbReference type="Pfam" id="PF17836"/>
    </source>
</evidence>
<reference evidence="12" key="1">
    <citation type="submission" date="2013-03" db="EMBL/GenBank/DDBJ databases">
        <title>Draft genome sequence of Bacillus firmus DS1.</title>
        <authorList>
            <person name="Peng D."/>
            <person name="Zhu L."/>
            <person name="Sun M."/>
        </authorList>
    </citation>
    <scope>NUCLEOTIDE SEQUENCE [LARGE SCALE GENOMIC DNA]</scope>
    <source>
        <strain evidence="12">DS1</strain>
    </source>
</reference>
<dbReference type="InterPro" id="IPR020019">
    <property type="entry name" value="AcTrfase_PglD-like"/>
</dbReference>
<dbReference type="EMBL" id="APVL01000012">
    <property type="protein sequence ID" value="EWG10013.1"/>
    <property type="molecule type" value="Genomic_DNA"/>
</dbReference>
<dbReference type="Gene3D" id="3.40.640.10">
    <property type="entry name" value="Type I PLP-dependent aspartate aminotransferase-like (Major domain)"/>
    <property type="match status" value="1"/>
</dbReference>
<comment type="cofactor">
    <cofactor evidence="1">
        <name>pyridoxal 5'-phosphate</name>
        <dbReference type="ChEBI" id="CHEBI:597326"/>
    </cofactor>
</comment>
<feature type="binding site" evidence="7">
    <location>
        <position position="145"/>
    </location>
    <ligand>
        <name>acetyl-CoA</name>
        <dbReference type="ChEBI" id="CHEBI:57288"/>
    </ligand>
</feature>
<evidence type="ECO:0000256" key="8">
    <source>
        <dbReference type="RuleBase" id="RU004508"/>
    </source>
</evidence>
<sequence length="607" mass="65253">MKPIAIIGEGGHSKVIRDLIKLAGEYEIICILDDKYDEPVHMNGVTFAPVSYASQLIAEENPYFFIAIGDNAARKKIDEELLKAGAHFAALIHPSAVISPSAKVGAGTVVLANSVVNADAVIGRHAIINSSSVIEHDNRIGDYAHISPGAILAGNVQVGNGTHIGAGAAVIPGVKIGKWSIIGGGSVIIRDLPSNVTAVGAPAKIIKNQKQNEVKRMAEPSKIFLSPPHMSGEEQKYINEAFETNWIAPLGPNVDAFEKELAEYAGVRDAAAVSSGTAAIHLALRLLDVKQGDVVFCSALTFVASANPILYQGAEPVFIDSEPDSWNMSPDALGRAMIRAVNAGKRPKAVIIVNLYGQSAKMNELLAICNQYNVPVIEDAAESLGAEYQGKKSGTLGKFGVFSFNGNKIITTSGGGMLVSNDEEALQKARFLATQARDPAAHYQHSLAGNNYRMSNILAGVGRAQLKVLDERVRARQEVFKRYKEALGNIEGITFMPELPNTMHNRWLTTLTINTKILGLTPIDIINFLADKNIEARPVWKPLHLQPLFKGAEYFPHTSTRSVSGELFHSGICLPSGSNLSEEQQARVIEGVISVSQSQLKFTSRKG</sequence>
<dbReference type="InterPro" id="IPR056729">
    <property type="entry name" value="GMPPB_C"/>
</dbReference>
<dbReference type="InterPro" id="IPR000653">
    <property type="entry name" value="DegT/StrS_aminotransferase"/>
</dbReference>
<dbReference type="Gene3D" id="3.90.1150.10">
    <property type="entry name" value="Aspartate Aminotransferase, domain 1"/>
    <property type="match status" value="1"/>
</dbReference>
<gene>
    <name evidence="11" type="ORF">PBF_16579</name>
</gene>
<evidence type="ECO:0000256" key="3">
    <source>
        <dbReference type="ARBA" id="ARBA00022679"/>
    </source>
</evidence>
<dbReference type="GO" id="GO:0000271">
    <property type="term" value="P:polysaccharide biosynthetic process"/>
    <property type="evidence" value="ECO:0007669"/>
    <property type="project" value="TreeGrafter"/>
</dbReference>
<dbReference type="eggNOG" id="COG0399">
    <property type="taxonomic scope" value="Bacteria"/>
</dbReference>
<feature type="binding site" evidence="7">
    <location>
        <position position="184"/>
    </location>
    <ligand>
        <name>acetyl-CoA</name>
        <dbReference type="ChEBI" id="CHEBI:57288"/>
    </ligand>
</feature>
<dbReference type="InterPro" id="IPR015424">
    <property type="entry name" value="PyrdxlP-dep_Trfase"/>
</dbReference>
<evidence type="ECO:0000256" key="5">
    <source>
        <dbReference type="ARBA" id="ARBA00037999"/>
    </source>
</evidence>
<dbReference type="CDD" id="cd03360">
    <property type="entry name" value="LbH_AT_putative"/>
    <property type="match status" value="1"/>
</dbReference>
<dbReference type="GO" id="GO:0030170">
    <property type="term" value="F:pyridoxal phosphate binding"/>
    <property type="evidence" value="ECO:0007669"/>
    <property type="project" value="TreeGrafter"/>
</dbReference>
<accession>W7KUZ8</accession>
<dbReference type="NCBIfam" id="TIGR03570">
    <property type="entry name" value="NeuD_NnaD"/>
    <property type="match status" value="1"/>
</dbReference>
<evidence type="ECO:0000256" key="2">
    <source>
        <dbReference type="ARBA" id="ARBA00022576"/>
    </source>
</evidence>